<dbReference type="PANTHER" id="PTHR44086:SF10">
    <property type="entry name" value="THIOSULFATE SULFURTRANSFERASE_RHODANESE-LIKE DOMAIN-CONTAINING PROTEIN 3"/>
    <property type="match status" value="1"/>
</dbReference>
<evidence type="ECO:0000313" key="3">
    <source>
        <dbReference type="EMBL" id="CAB3239116.1"/>
    </source>
</evidence>
<dbReference type="OrthoDB" id="566238at2759"/>
<feature type="domain" description="Rhodanese" evidence="1">
    <location>
        <begin position="55"/>
        <end position="154"/>
    </location>
</feature>
<dbReference type="InterPro" id="IPR036873">
    <property type="entry name" value="Rhodanese-like_dom_sf"/>
</dbReference>
<evidence type="ECO:0000259" key="1">
    <source>
        <dbReference type="PROSITE" id="PS50206"/>
    </source>
</evidence>
<reference evidence="4 5" key="1">
    <citation type="submission" date="2020-04" db="EMBL/GenBank/DDBJ databases">
        <authorList>
            <person name="Wallbank WR R."/>
            <person name="Pardo Diaz C."/>
            <person name="Kozak K."/>
            <person name="Martin S."/>
            <person name="Jiggins C."/>
            <person name="Moest M."/>
            <person name="Warren A I."/>
            <person name="Byers J.R.P. K."/>
            <person name="Montejo-Kovacevich G."/>
            <person name="Yen C E."/>
        </authorList>
    </citation>
    <scope>NUCLEOTIDE SEQUENCE [LARGE SCALE GENOMIC DNA]</scope>
</reference>
<comment type="caution">
    <text evidence="2">The sequence shown here is derived from an EMBL/GenBank/DDBJ whole genome shotgun (WGS) entry which is preliminary data.</text>
</comment>
<dbReference type="EMBL" id="CADEBD010000308">
    <property type="protein sequence ID" value="CAB3239116.1"/>
    <property type="molecule type" value="Genomic_DNA"/>
</dbReference>
<dbReference type="GO" id="GO:0004792">
    <property type="term" value="F:thiosulfate-cyanide sulfurtransferase activity"/>
    <property type="evidence" value="ECO:0007669"/>
    <property type="project" value="TreeGrafter"/>
</dbReference>
<protein>
    <recommendedName>
        <fullName evidence="1">Rhodanese domain-containing protein</fullName>
    </recommendedName>
</protein>
<dbReference type="PROSITE" id="PS50206">
    <property type="entry name" value="RHODANESE_3"/>
    <property type="match status" value="1"/>
</dbReference>
<evidence type="ECO:0000313" key="4">
    <source>
        <dbReference type="Proteomes" id="UP000494106"/>
    </source>
</evidence>
<accession>A0A8S0ZVM0</accession>
<sequence length="154" mass="17849">MMRRAIVLCRYAVTHADLQLHAVFVRSFATKGEDIKKKMDPKHVVHYDEILKVIHQPRKVLIDVRNPDEVDTTGMIPTSINIPLPHVKDALVSMSNEDFRKTYKRDKPSEDDEIIFYCRSGKRSQEALDQALKLGYSNSKTYLGSWNEWSSKQK</sequence>
<proteinExistence type="predicted"/>
<dbReference type="AlphaFoldDB" id="A0A8S0ZVM0"/>
<dbReference type="Proteomes" id="UP000494256">
    <property type="component" value="Unassembled WGS sequence"/>
</dbReference>
<dbReference type="Gene3D" id="3.40.250.10">
    <property type="entry name" value="Rhodanese-like domain"/>
    <property type="match status" value="1"/>
</dbReference>
<organism evidence="2 4">
    <name type="scientific">Arctia plantaginis</name>
    <name type="common">Wood tiger moth</name>
    <name type="synonym">Phalaena plantaginis</name>
    <dbReference type="NCBI Taxonomy" id="874455"/>
    <lineage>
        <taxon>Eukaryota</taxon>
        <taxon>Metazoa</taxon>
        <taxon>Ecdysozoa</taxon>
        <taxon>Arthropoda</taxon>
        <taxon>Hexapoda</taxon>
        <taxon>Insecta</taxon>
        <taxon>Pterygota</taxon>
        <taxon>Neoptera</taxon>
        <taxon>Endopterygota</taxon>
        <taxon>Lepidoptera</taxon>
        <taxon>Glossata</taxon>
        <taxon>Ditrysia</taxon>
        <taxon>Noctuoidea</taxon>
        <taxon>Erebidae</taxon>
        <taxon>Arctiinae</taxon>
        <taxon>Arctia</taxon>
    </lineage>
</organism>
<dbReference type="SMART" id="SM00450">
    <property type="entry name" value="RHOD"/>
    <property type="match status" value="1"/>
</dbReference>
<evidence type="ECO:0000313" key="2">
    <source>
        <dbReference type="EMBL" id="CAB3236705.1"/>
    </source>
</evidence>
<gene>
    <name evidence="2" type="ORF">APLA_LOCUS6641</name>
    <name evidence="3" type="ORF">APLA_LOCUS8532</name>
</gene>
<name>A0A8S0ZVM0_ARCPL</name>
<keyword evidence="4" id="KW-1185">Reference proteome</keyword>
<dbReference type="SUPFAM" id="SSF52821">
    <property type="entry name" value="Rhodanese/Cell cycle control phosphatase"/>
    <property type="match status" value="1"/>
</dbReference>
<dbReference type="PANTHER" id="PTHR44086">
    <property type="entry name" value="THIOSULFATE SULFURTRANSFERASE RDL2, MITOCHONDRIAL-RELATED"/>
    <property type="match status" value="1"/>
</dbReference>
<dbReference type="Pfam" id="PF00581">
    <property type="entry name" value="Rhodanese"/>
    <property type="match status" value="1"/>
</dbReference>
<dbReference type="CDD" id="cd01519">
    <property type="entry name" value="RHOD_HSP67B2"/>
    <property type="match status" value="1"/>
</dbReference>
<dbReference type="InterPro" id="IPR001763">
    <property type="entry name" value="Rhodanese-like_dom"/>
</dbReference>
<evidence type="ECO:0000313" key="5">
    <source>
        <dbReference type="Proteomes" id="UP000494256"/>
    </source>
</evidence>
<dbReference type="EMBL" id="CADEBC010000488">
    <property type="protein sequence ID" value="CAB3236705.1"/>
    <property type="molecule type" value="Genomic_DNA"/>
</dbReference>
<dbReference type="Proteomes" id="UP000494106">
    <property type="component" value="Unassembled WGS sequence"/>
</dbReference>
<dbReference type="GO" id="GO:0005739">
    <property type="term" value="C:mitochondrion"/>
    <property type="evidence" value="ECO:0007669"/>
    <property type="project" value="TreeGrafter"/>
</dbReference>